<dbReference type="OrthoDB" id="354533at2759"/>
<sequence>MRGAAAAAAAAAAFCCFCARSSSASRLQIREKFFSQIAAGALSGALGPLVQQQQQFPLAAGLGGPAAAAAAAAPAAAETPEIPAVDVGLLETNKGAAALQVGGMLPDLAAPLIFMEPPPVTQSQTLEAAEIAETTLAQIGDHSSPAMKAVREYELRKLGEIAGTTLEQIREEIRETESAIEKRKKERNELTNKLKSTARELAKSGNRQMELEATFANAEKEEAEEEDLATEMEGEE</sequence>
<organism evidence="3 4">
    <name type="scientific">Eimeria necatrix</name>
    <dbReference type="NCBI Taxonomy" id="51315"/>
    <lineage>
        <taxon>Eukaryota</taxon>
        <taxon>Sar</taxon>
        <taxon>Alveolata</taxon>
        <taxon>Apicomplexa</taxon>
        <taxon>Conoidasida</taxon>
        <taxon>Coccidia</taxon>
        <taxon>Eucoccidiorida</taxon>
        <taxon>Eimeriorina</taxon>
        <taxon>Eimeriidae</taxon>
        <taxon>Eimeria</taxon>
    </lineage>
</organism>
<dbReference type="Proteomes" id="UP000030754">
    <property type="component" value="Unassembled WGS sequence"/>
</dbReference>
<dbReference type="GeneID" id="25473132"/>
<dbReference type="RefSeq" id="XP_013440301.1">
    <property type="nucleotide sequence ID" value="XM_013584847.1"/>
</dbReference>
<proteinExistence type="predicted"/>
<feature type="signal peptide" evidence="2">
    <location>
        <begin position="1"/>
        <end position="24"/>
    </location>
</feature>
<keyword evidence="2" id="KW-0732">Signal</keyword>
<gene>
    <name evidence="3" type="ORF">ENH_00029670</name>
</gene>
<feature type="chain" id="PRO_5004676408" evidence="2">
    <location>
        <begin position="25"/>
        <end position="236"/>
    </location>
</feature>
<feature type="region of interest" description="Disordered" evidence="1">
    <location>
        <begin position="215"/>
        <end position="236"/>
    </location>
</feature>
<reference evidence="3" key="2">
    <citation type="submission" date="2013-10" db="EMBL/GenBank/DDBJ databases">
        <authorList>
            <person name="Aslett M."/>
        </authorList>
    </citation>
    <scope>NUCLEOTIDE SEQUENCE [LARGE SCALE GENOMIC DNA]</scope>
    <source>
        <strain evidence="3">Houghton</strain>
    </source>
</reference>
<evidence type="ECO:0000313" key="3">
    <source>
        <dbReference type="EMBL" id="CDJ62939.1"/>
    </source>
</evidence>
<feature type="compositionally biased region" description="Acidic residues" evidence="1">
    <location>
        <begin position="221"/>
        <end position="236"/>
    </location>
</feature>
<protein>
    <submittedName>
        <fullName evidence="3">Uncharacterized protein</fullName>
    </submittedName>
</protein>
<evidence type="ECO:0000256" key="1">
    <source>
        <dbReference type="SAM" id="MobiDB-lite"/>
    </source>
</evidence>
<dbReference type="AlphaFoldDB" id="U6MKD9"/>
<keyword evidence="4" id="KW-1185">Reference proteome</keyword>
<evidence type="ECO:0000256" key="2">
    <source>
        <dbReference type="SAM" id="SignalP"/>
    </source>
</evidence>
<name>U6MKD9_9EIME</name>
<dbReference type="EMBL" id="HG722641">
    <property type="protein sequence ID" value="CDJ62939.1"/>
    <property type="molecule type" value="Genomic_DNA"/>
</dbReference>
<dbReference type="VEuPathDB" id="ToxoDB:ENH_00029670"/>
<evidence type="ECO:0000313" key="4">
    <source>
        <dbReference type="Proteomes" id="UP000030754"/>
    </source>
</evidence>
<accession>U6MKD9</accession>
<reference evidence="3" key="1">
    <citation type="submission" date="2013-10" db="EMBL/GenBank/DDBJ databases">
        <title>Genomic analysis of the causative agents of coccidiosis in chickens.</title>
        <authorList>
            <person name="Reid A.J."/>
            <person name="Blake D."/>
            <person name="Billington K."/>
            <person name="Browne H."/>
            <person name="Dunn M."/>
            <person name="Hung S."/>
            <person name="Kawahara F."/>
            <person name="Miranda-Saavedra D."/>
            <person name="Mourier T."/>
            <person name="Nagra H."/>
            <person name="Otto T.D."/>
            <person name="Rawlings N."/>
            <person name="Sanchez A."/>
            <person name="Sanders M."/>
            <person name="Subramaniam C."/>
            <person name="Tay Y."/>
            <person name="Dear P."/>
            <person name="Doerig C."/>
            <person name="Gruber A."/>
            <person name="Parkinson J."/>
            <person name="Shirley M."/>
            <person name="Wan K.L."/>
            <person name="Berriman M."/>
            <person name="Tomley F."/>
            <person name="Pain A."/>
        </authorList>
    </citation>
    <scope>NUCLEOTIDE SEQUENCE [LARGE SCALE GENOMIC DNA]</scope>
    <source>
        <strain evidence="3">Houghton</strain>
    </source>
</reference>